<evidence type="ECO:0000313" key="2">
    <source>
        <dbReference type="EMBL" id="MFD1601469.1"/>
    </source>
</evidence>
<dbReference type="EMBL" id="JBHUDZ010000002">
    <property type="protein sequence ID" value="MFD1601469.1"/>
    <property type="molecule type" value="Genomic_DNA"/>
</dbReference>
<dbReference type="PROSITE" id="PS51257">
    <property type="entry name" value="PROKAR_LIPOPROTEIN"/>
    <property type="match status" value="1"/>
</dbReference>
<feature type="domain" description="DUF6438" evidence="1">
    <location>
        <begin position="200"/>
        <end position="321"/>
    </location>
</feature>
<protein>
    <submittedName>
        <fullName evidence="2">DUF6438 domain-containing protein</fullName>
    </submittedName>
</protein>
<proteinExistence type="predicted"/>
<keyword evidence="3" id="KW-1185">Reference proteome</keyword>
<sequence length="330" mass="38458">MKVVKLFLIVLIFTSCKKEIEFVQAPIVQSEVDKLKTKSEIEKFIQKSDTNYKKYELKILQDFDRHYGYDSINKILANKLNVKTYFTKTDFDNNGYSDFLAIGDNHTCYGEAEKSCSFSPIVLMNFGKNKTKIFDIALEWGKLIVPKVEYIDSQPFLVIYNQNLVDWKTKKYSVSKSILTFKFGNFIEYNKMPKANKITKIEFSTSFCFGPCPVYKLTINRDSLSIFDAQNYNFSDKEADNGKEEGVFSTKINKVEFDKLEEFINYCDFENLKEEYHVMHTDDQTGNLKITFNNGQVKTISDYGMVGTYGLKNLYEKLAALRFSQKWKRT</sequence>
<dbReference type="InterPro" id="IPR045497">
    <property type="entry name" value="DUF6438"/>
</dbReference>
<organism evidence="2 3">
    <name type="scientific">Flavobacterium artemisiae</name>
    <dbReference type="NCBI Taxonomy" id="2126556"/>
    <lineage>
        <taxon>Bacteria</taxon>
        <taxon>Pseudomonadati</taxon>
        <taxon>Bacteroidota</taxon>
        <taxon>Flavobacteriia</taxon>
        <taxon>Flavobacteriales</taxon>
        <taxon>Flavobacteriaceae</taxon>
        <taxon>Flavobacterium</taxon>
    </lineage>
</organism>
<gene>
    <name evidence="2" type="ORF">ACFSC2_01825</name>
</gene>
<evidence type="ECO:0000259" key="1">
    <source>
        <dbReference type="Pfam" id="PF20033"/>
    </source>
</evidence>
<comment type="caution">
    <text evidence="2">The sequence shown here is derived from an EMBL/GenBank/DDBJ whole genome shotgun (WGS) entry which is preliminary data.</text>
</comment>
<accession>A0ABW4H7T0</accession>
<name>A0ABW4H7T0_9FLAO</name>
<dbReference type="RefSeq" id="WP_379815925.1">
    <property type="nucleotide sequence ID" value="NZ_JBHUDZ010000002.1"/>
</dbReference>
<evidence type="ECO:0000313" key="3">
    <source>
        <dbReference type="Proteomes" id="UP001597138"/>
    </source>
</evidence>
<dbReference type="Proteomes" id="UP001597138">
    <property type="component" value="Unassembled WGS sequence"/>
</dbReference>
<reference evidence="3" key="1">
    <citation type="journal article" date="2019" name="Int. J. Syst. Evol. Microbiol.">
        <title>The Global Catalogue of Microorganisms (GCM) 10K type strain sequencing project: providing services to taxonomists for standard genome sequencing and annotation.</title>
        <authorList>
            <consortium name="The Broad Institute Genomics Platform"/>
            <consortium name="The Broad Institute Genome Sequencing Center for Infectious Disease"/>
            <person name="Wu L."/>
            <person name="Ma J."/>
        </authorList>
    </citation>
    <scope>NUCLEOTIDE SEQUENCE [LARGE SCALE GENOMIC DNA]</scope>
    <source>
        <strain evidence="3">CCUG 70865</strain>
    </source>
</reference>
<dbReference type="Pfam" id="PF20033">
    <property type="entry name" value="DUF6438"/>
    <property type="match status" value="1"/>
</dbReference>